<dbReference type="PROSITE" id="PS00092">
    <property type="entry name" value="N6_MTASE"/>
    <property type="match status" value="1"/>
</dbReference>
<proteinExistence type="predicted"/>
<protein>
    <submittedName>
        <fullName evidence="3">16S rRNA (Guanine(966)-N(2))-methyltransferase RsmD</fullName>
        <ecNumber evidence="3">2.1.1.171</ecNumber>
    </submittedName>
</protein>
<dbReference type="InterPro" id="IPR004398">
    <property type="entry name" value="RNA_MeTrfase_RsmD"/>
</dbReference>
<reference evidence="3 4" key="1">
    <citation type="submission" date="2023-04" db="EMBL/GenBank/DDBJ databases">
        <title>Fusibacter bizertensis strain WBS, isolated from littoral bottom sediments of the Arctic seas - biochemical and genomic analysis.</title>
        <authorList>
            <person name="Brioukhanov A.L."/>
        </authorList>
    </citation>
    <scope>NUCLEOTIDE SEQUENCE [LARGE SCALE GENOMIC DNA]</scope>
    <source>
        <strain evidence="3 4">WBS</strain>
    </source>
</reference>
<organism evidence="3 4">
    <name type="scientific">Fusibacter bizertensis</name>
    <dbReference type="NCBI Taxonomy" id="1488331"/>
    <lineage>
        <taxon>Bacteria</taxon>
        <taxon>Bacillati</taxon>
        <taxon>Bacillota</taxon>
        <taxon>Clostridia</taxon>
        <taxon>Eubacteriales</taxon>
        <taxon>Eubacteriales Family XII. Incertae Sedis</taxon>
        <taxon>Fusibacter</taxon>
    </lineage>
</organism>
<dbReference type="Gene3D" id="3.40.50.150">
    <property type="entry name" value="Vaccinia Virus protein VP39"/>
    <property type="match status" value="1"/>
</dbReference>
<comment type="caution">
    <text evidence="3">The sequence shown here is derived from an EMBL/GenBank/DDBJ whole genome shotgun (WGS) entry which is preliminary data.</text>
</comment>
<evidence type="ECO:0000313" key="3">
    <source>
        <dbReference type="EMBL" id="MDH8676667.1"/>
    </source>
</evidence>
<keyword evidence="4" id="KW-1185">Reference proteome</keyword>
<keyword evidence="2 3" id="KW-0808">Transferase</keyword>
<dbReference type="EC" id="2.1.1.171" evidence="3"/>
<evidence type="ECO:0000313" key="4">
    <source>
        <dbReference type="Proteomes" id="UP001158045"/>
    </source>
</evidence>
<dbReference type="PANTHER" id="PTHR43542:SF1">
    <property type="entry name" value="METHYLTRANSFERASE"/>
    <property type="match status" value="1"/>
</dbReference>
<dbReference type="InterPro" id="IPR029063">
    <property type="entry name" value="SAM-dependent_MTases_sf"/>
</dbReference>
<dbReference type="CDD" id="cd02440">
    <property type="entry name" value="AdoMet_MTases"/>
    <property type="match status" value="1"/>
</dbReference>
<dbReference type="Pfam" id="PF03602">
    <property type="entry name" value="Cons_hypoth95"/>
    <property type="match status" value="1"/>
</dbReference>
<dbReference type="PIRSF" id="PIRSF004553">
    <property type="entry name" value="CHP00095"/>
    <property type="match status" value="1"/>
</dbReference>
<dbReference type="GO" id="GO:0052913">
    <property type="term" value="F:16S rRNA (guanine(966)-N(2))-methyltransferase activity"/>
    <property type="evidence" value="ECO:0007669"/>
    <property type="project" value="UniProtKB-EC"/>
</dbReference>
<accession>A0ABT6N8D0</accession>
<dbReference type="EMBL" id="JARYZI010000001">
    <property type="protein sequence ID" value="MDH8676667.1"/>
    <property type="molecule type" value="Genomic_DNA"/>
</dbReference>
<dbReference type="Proteomes" id="UP001158045">
    <property type="component" value="Unassembled WGS sequence"/>
</dbReference>
<evidence type="ECO:0000256" key="1">
    <source>
        <dbReference type="ARBA" id="ARBA00022603"/>
    </source>
</evidence>
<dbReference type="PANTHER" id="PTHR43542">
    <property type="entry name" value="METHYLTRANSFERASE"/>
    <property type="match status" value="1"/>
</dbReference>
<gene>
    <name evidence="3" type="primary">rsmD</name>
    <name evidence="3" type="ORF">QE109_00840</name>
</gene>
<dbReference type="InterPro" id="IPR002052">
    <property type="entry name" value="DNA_methylase_N6_adenine_CS"/>
</dbReference>
<dbReference type="NCBIfam" id="TIGR00095">
    <property type="entry name" value="16S rRNA (guanine(966)-N(2))-methyltransferase RsmD"/>
    <property type="match status" value="1"/>
</dbReference>
<name>A0ABT6N8D0_9FIRM</name>
<evidence type="ECO:0000256" key="2">
    <source>
        <dbReference type="ARBA" id="ARBA00022679"/>
    </source>
</evidence>
<sequence length="188" mass="20868">MGSEEMRVISGSARGVTLETLEGLDTRPTTDRVKEAIFSMIQTRIYGANCLDLFSGSGALGIELLSRGAESVIFVEKNPRSKEIIERNILKTKLEEGATILNRDVYDVLGNLNDTKIDLIVMDPPYLSGHIVKCLEAVEKFDVLAENGLLVIEHAIGDLEIITTSEYFESLKTKKYGKIGVTVFRRRT</sequence>
<keyword evidence="1 3" id="KW-0489">Methyltransferase</keyword>
<dbReference type="SUPFAM" id="SSF53335">
    <property type="entry name" value="S-adenosyl-L-methionine-dependent methyltransferases"/>
    <property type="match status" value="1"/>
</dbReference>